<dbReference type="Proteomes" id="UP000323653">
    <property type="component" value="Chromosome"/>
</dbReference>
<keyword evidence="1" id="KW-1133">Transmembrane helix</keyword>
<dbReference type="EMBL" id="CP043329">
    <property type="protein sequence ID" value="QEK51643.1"/>
    <property type="molecule type" value="Genomic_DNA"/>
</dbReference>
<evidence type="ECO:0000256" key="1">
    <source>
        <dbReference type="SAM" id="Phobius"/>
    </source>
</evidence>
<dbReference type="RefSeq" id="WP_149074600.1">
    <property type="nucleotide sequence ID" value="NZ_CP043329.1"/>
</dbReference>
<dbReference type="AlphaFoldDB" id="A0A5C0VIP9"/>
<organism evidence="2 3">
    <name type="scientific">Pedobacter aquae</name>
    <dbReference type="NCBI Taxonomy" id="2605747"/>
    <lineage>
        <taxon>Bacteria</taxon>
        <taxon>Pseudomonadati</taxon>
        <taxon>Bacteroidota</taxon>
        <taxon>Sphingobacteriia</taxon>
        <taxon>Sphingobacteriales</taxon>
        <taxon>Sphingobacteriaceae</taxon>
        <taxon>Pedobacter</taxon>
    </lineage>
</organism>
<keyword evidence="1" id="KW-0812">Transmembrane</keyword>
<keyword evidence="1" id="KW-0472">Membrane</keyword>
<gene>
    <name evidence="2" type="ORF">FYC62_08205</name>
</gene>
<sequence>MAFFNQLKKENKVLYYGILIFMFFTLLANSLRLEIVPFFVFKMYSYPLPTTKEVPFYVLEYNNKEFNVPEIWNHHKRMLFYYSIEHQQDIQKNNGYDKFQTRLKSYFSNIAFLKEHSLYPYQYQKHTDYAQWLSSYLEEVTKEKIKYIKIFKVVVVFDKYKIKVKNRKQIIEYVNRRN</sequence>
<feature type="transmembrane region" description="Helical" evidence="1">
    <location>
        <begin position="13"/>
        <end position="33"/>
    </location>
</feature>
<dbReference type="KEGG" id="pej:FYC62_08205"/>
<keyword evidence="3" id="KW-1185">Reference proteome</keyword>
<evidence type="ECO:0000313" key="3">
    <source>
        <dbReference type="Proteomes" id="UP000323653"/>
    </source>
</evidence>
<accession>A0A5C0VIP9</accession>
<name>A0A5C0VIP9_9SPHI</name>
<protein>
    <submittedName>
        <fullName evidence="2">Uncharacterized protein</fullName>
    </submittedName>
</protein>
<evidence type="ECO:0000313" key="2">
    <source>
        <dbReference type="EMBL" id="QEK51643.1"/>
    </source>
</evidence>
<reference evidence="2 3" key="1">
    <citation type="submission" date="2019-08" db="EMBL/GenBank/DDBJ databases">
        <title>Pedobacter sp. nov., isolated from Han river, South Korea.</title>
        <authorList>
            <person name="Lee D.-H."/>
            <person name="Kim Y.-S."/>
            <person name="Hwang E.-M."/>
            <person name="Le Tran T.C."/>
            <person name="Cha C.-J."/>
        </authorList>
    </citation>
    <scope>NUCLEOTIDE SEQUENCE [LARGE SCALE GENOMIC DNA]</scope>
    <source>
        <strain evidence="2 3">CJ43</strain>
    </source>
</reference>
<proteinExistence type="predicted"/>